<dbReference type="InterPro" id="IPR002302">
    <property type="entry name" value="Leu-tRNA-ligase"/>
</dbReference>
<evidence type="ECO:0000259" key="15">
    <source>
        <dbReference type="Pfam" id="PF13603"/>
    </source>
</evidence>
<feature type="domain" description="Methionyl/Leucyl tRNA synthetase" evidence="14">
    <location>
        <begin position="56"/>
        <end position="196"/>
    </location>
</feature>
<dbReference type="GO" id="GO:0006429">
    <property type="term" value="P:leucyl-tRNA aminoacylation"/>
    <property type="evidence" value="ECO:0007669"/>
    <property type="project" value="UniProtKB-UniRule"/>
</dbReference>
<dbReference type="EC" id="6.1.1.4" evidence="9"/>
<dbReference type="FunFam" id="3.40.50.620:FF:000056">
    <property type="entry name" value="Leucine--tRNA ligase"/>
    <property type="match status" value="1"/>
</dbReference>
<dbReference type="InterPro" id="IPR015413">
    <property type="entry name" value="Methionyl/Leucyl_tRNA_Synth"/>
</dbReference>
<accession>A0A1S2N4M9</accession>
<dbReference type="InterPro" id="IPR013155">
    <property type="entry name" value="M/V/L/I-tRNA-synth_anticd-bd"/>
</dbReference>
<dbReference type="SUPFAM" id="SSF52374">
    <property type="entry name" value="Nucleotidylyl transferase"/>
    <property type="match status" value="1"/>
</dbReference>
<evidence type="ECO:0000256" key="5">
    <source>
        <dbReference type="ARBA" id="ARBA00022840"/>
    </source>
</evidence>
<dbReference type="HAMAP" id="MF_00049_B">
    <property type="entry name" value="Leu_tRNA_synth_B"/>
    <property type="match status" value="1"/>
</dbReference>
<evidence type="ECO:0000313" key="17">
    <source>
        <dbReference type="Proteomes" id="UP000179540"/>
    </source>
</evidence>
<keyword evidence="6 9" id="KW-0648">Protein biosynthesis</keyword>
<gene>
    <name evidence="9" type="primary">leuS</name>
    <name evidence="16" type="ORF">BK826_00145</name>
</gene>
<dbReference type="InterPro" id="IPR014729">
    <property type="entry name" value="Rossmann-like_a/b/a_fold"/>
</dbReference>
<feature type="short sequence motif" description="'KMSKS' region" evidence="9">
    <location>
        <begin position="602"/>
        <end position="606"/>
    </location>
</feature>
<evidence type="ECO:0000256" key="4">
    <source>
        <dbReference type="ARBA" id="ARBA00022741"/>
    </source>
</evidence>
<dbReference type="InterPro" id="IPR025709">
    <property type="entry name" value="Leu_tRNA-synth_edit"/>
</dbReference>
<evidence type="ECO:0000259" key="12">
    <source>
        <dbReference type="Pfam" id="PF00133"/>
    </source>
</evidence>
<dbReference type="PRINTS" id="PR00985">
    <property type="entry name" value="TRNASYNTHLEU"/>
</dbReference>
<dbReference type="Gene3D" id="3.40.50.620">
    <property type="entry name" value="HUPs"/>
    <property type="match status" value="2"/>
</dbReference>
<evidence type="ECO:0000256" key="1">
    <source>
        <dbReference type="ARBA" id="ARBA00005594"/>
    </source>
</evidence>
<dbReference type="PROSITE" id="PS00178">
    <property type="entry name" value="AA_TRNA_LIGASE_I"/>
    <property type="match status" value="1"/>
</dbReference>
<name>A0A1S2N4M9_9MICC</name>
<dbReference type="Pfam" id="PF08264">
    <property type="entry name" value="Anticodon_1"/>
    <property type="match status" value="1"/>
</dbReference>
<dbReference type="GO" id="GO:0004823">
    <property type="term" value="F:leucine-tRNA ligase activity"/>
    <property type="evidence" value="ECO:0007669"/>
    <property type="project" value="UniProtKB-UniRule"/>
</dbReference>
<keyword evidence="7 9" id="KW-0030">Aminoacyl-tRNA synthetase</keyword>
<dbReference type="CDD" id="cd00812">
    <property type="entry name" value="LeuRS_core"/>
    <property type="match status" value="1"/>
</dbReference>
<dbReference type="GO" id="GO:0005524">
    <property type="term" value="F:ATP binding"/>
    <property type="evidence" value="ECO:0007669"/>
    <property type="project" value="UniProtKB-UniRule"/>
</dbReference>
<dbReference type="Gene3D" id="3.10.20.590">
    <property type="match status" value="1"/>
</dbReference>
<evidence type="ECO:0000256" key="2">
    <source>
        <dbReference type="ARBA" id="ARBA00022490"/>
    </source>
</evidence>
<dbReference type="Gene3D" id="3.90.740.10">
    <property type="entry name" value="Valyl/Leucyl/Isoleucyl-tRNA synthetase, editing domain"/>
    <property type="match status" value="1"/>
</dbReference>
<dbReference type="InterPro" id="IPR009008">
    <property type="entry name" value="Val/Leu/Ile-tRNA-synth_edit"/>
</dbReference>
<dbReference type="NCBIfam" id="TIGR00396">
    <property type="entry name" value="leuS_bact"/>
    <property type="match status" value="1"/>
</dbReference>
<comment type="similarity">
    <text evidence="1 9 10">Belongs to the class-I aminoacyl-tRNA synthetase family.</text>
</comment>
<keyword evidence="2 9" id="KW-0963">Cytoplasm</keyword>
<dbReference type="FunFam" id="1.10.730.10:FF:000002">
    <property type="entry name" value="Leucine--tRNA ligase"/>
    <property type="match status" value="1"/>
</dbReference>
<keyword evidence="3 9" id="KW-0436">Ligase</keyword>
<dbReference type="SUPFAM" id="SSF47323">
    <property type="entry name" value="Anticodon-binding domain of a subclass of class I aminoacyl-tRNA synthetases"/>
    <property type="match status" value="1"/>
</dbReference>
<feature type="region of interest" description="Disordered" evidence="11">
    <location>
        <begin position="385"/>
        <end position="404"/>
    </location>
</feature>
<feature type="domain" description="Methionyl/Valyl/Leucyl/Isoleucyl-tRNA synthetase anticodon-binding" evidence="13">
    <location>
        <begin position="675"/>
        <end position="799"/>
    </location>
</feature>
<dbReference type="CDD" id="cd07958">
    <property type="entry name" value="Anticodon_Ia_Leu_BEm"/>
    <property type="match status" value="1"/>
</dbReference>
<comment type="subcellular location">
    <subcellularLocation>
        <location evidence="9">Cytoplasm</location>
    </subcellularLocation>
</comment>
<dbReference type="Pfam" id="PF00133">
    <property type="entry name" value="tRNA-synt_1"/>
    <property type="match status" value="1"/>
</dbReference>
<evidence type="ECO:0000259" key="13">
    <source>
        <dbReference type="Pfam" id="PF08264"/>
    </source>
</evidence>
<dbReference type="AlphaFoldDB" id="A0A1S2N4M9"/>
<dbReference type="PANTHER" id="PTHR43740">
    <property type="entry name" value="LEUCYL-TRNA SYNTHETASE"/>
    <property type="match status" value="1"/>
</dbReference>
<evidence type="ECO:0000259" key="14">
    <source>
        <dbReference type="Pfam" id="PF09334"/>
    </source>
</evidence>
<evidence type="ECO:0000256" key="6">
    <source>
        <dbReference type="ARBA" id="ARBA00022917"/>
    </source>
</evidence>
<evidence type="ECO:0000256" key="9">
    <source>
        <dbReference type="HAMAP-Rule" id="MF_00049"/>
    </source>
</evidence>
<dbReference type="PANTHER" id="PTHR43740:SF2">
    <property type="entry name" value="LEUCINE--TRNA LIGASE, MITOCHONDRIAL"/>
    <property type="match status" value="1"/>
</dbReference>
<dbReference type="GO" id="GO:0002161">
    <property type="term" value="F:aminoacyl-tRNA deacylase activity"/>
    <property type="evidence" value="ECO:0007669"/>
    <property type="project" value="InterPro"/>
</dbReference>
<evidence type="ECO:0000256" key="7">
    <source>
        <dbReference type="ARBA" id="ARBA00023146"/>
    </source>
</evidence>
<dbReference type="Pfam" id="PF09334">
    <property type="entry name" value="tRNA-synt_1g"/>
    <property type="match status" value="1"/>
</dbReference>
<dbReference type="FunFam" id="3.40.50.620:FF:000003">
    <property type="entry name" value="Leucine--tRNA ligase"/>
    <property type="match status" value="1"/>
</dbReference>
<dbReference type="EMBL" id="MODZ01000001">
    <property type="protein sequence ID" value="OIJ36885.1"/>
    <property type="molecule type" value="Genomic_DNA"/>
</dbReference>
<sequence>MMVAQVSDAAREQAAEERTYDAAALEARWQEYWETERVFVPLDDGSKPRRYVLDMFPYPSGDLHMGHAEAFAMGDVVARYWMQRGYDVMHPIGWDSFGLPAENAAIKNGTHPAEWTYRNIETQAASFKRYGIAVDWSRRLHTSDPEYYRWTQWLFQQFHAKGLAYRKDSPVNWCPKDQTVLANEQVVNGACERCGTPVTKKSLNQWYFRITEYADQLLEDMDQLEGHWPERVLAMQRNWIGRSSGARVDFRIPAEGGRPEREISVFTTRPDTLYGNTFLVVAADADLALELVTEEKRAELEEYRERVKAFSDIERQATDREKTGVFTGRHAVNPLTGESVPVWAADYVLADYGTGAVMAVPAHDQRDLDFARTFDLPVRSVVDTGEEDPAVSGTASTGDGVLTGSGPLDGLDKSAAIARAVQLLEDKGAGAGQTIYRLRDWLLSRQRFWGAPIPIIHCPDCGEVPVPEDQLPVRLPEDLKGEQLAPKGQSPLAAAEEWVNVACPSCGGPARRDTDTMDTFVDSSWYFLRFANPHLDTAALDPQALRDWAPVDQYVGGVEHAILHLLYARFFVKVIRDLGWVDFDEPFRALLNQGQVLNGGKAMSKSLGNGVNLGEQLDLYGVDAVRTTMVFASPPEDDVDWADVSPGGSLKFLARAWRLGQDLTAPLGADPADGDQALRRVTHRMLHEAEQALESGKFNVVVAKTMELVNATRKAIDAGPGGADPAVREAVEAVAVLLSLYAPYTAEDLWHQIGHEEPVLRAGWPQVREELLVQDTVTAVVQIRGKVRDRLEVPADIDAEQLRERVLASEAVQRFLDGAEIRKVIVREPKLVNIVA</sequence>
<dbReference type="InterPro" id="IPR001412">
    <property type="entry name" value="aa-tRNA-synth_I_CS"/>
</dbReference>
<evidence type="ECO:0000256" key="8">
    <source>
        <dbReference type="ARBA" id="ARBA00047469"/>
    </source>
</evidence>
<keyword evidence="5 9" id="KW-0067">ATP-binding</keyword>
<dbReference type="InterPro" id="IPR009080">
    <property type="entry name" value="tRNAsynth_Ia_anticodon-bd"/>
</dbReference>
<keyword evidence="4 9" id="KW-0547">Nucleotide-binding</keyword>
<protein>
    <recommendedName>
        <fullName evidence="9">Leucine--tRNA ligase</fullName>
        <ecNumber evidence="9">6.1.1.4</ecNumber>
    </recommendedName>
    <alternativeName>
        <fullName evidence="9">Leucyl-tRNA synthetase</fullName>
        <shortName evidence="9">LeuRS</shortName>
    </alternativeName>
</protein>
<feature type="domain" description="Aminoacyl-tRNA synthetase class Ia" evidence="12">
    <location>
        <begin position="437"/>
        <end position="641"/>
    </location>
</feature>
<evidence type="ECO:0000313" key="16">
    <source>
        <dbReference type="EMBL" id="OIJ36885.1"/>
    </source>
</evidence>
<evidence type="ECO:0000256" key="11">
    <source>
        <dbReference type="SAM" id="MobiDB-lite"/>
    </source>
</evidence>
<reference evidence="16 17" key="1">
    <citation type="submission" date="2016-10" db="EMBL/GenBank/DDBJ databases">
        <title>Draft genome sequence of strain LCT isolated from the Shenzhou X spacecraft of China.</title>
        <authorList>
            <person name="Huang B."/>
        </authorList>
    </citation>
    <scope>NUCLEOTIDE SEQUENCE [LARGE SCALE GENOMIC DNA]</scope>
    <source>
        <strain evidence="16 17">LCT-H5</strain>
    </source>
</reference>
<evidence type="ECO:0000256" key="3">
    <source>
        <dbReference type="ARBA" id="ARBA00022598"/>
    </source>
</evidence>
<evidence type="ECO:0000256" key="10">
    <source>
        <dbReference type="RuleBase" id="RU363035"/>
    </source>
</evidence>
<comment type="catalytic activity">
    <reaction evidence="8 9">
        <text>tRNA(Leu) + L-leucine + ATP = L-leucyl-tRNA(Leu) + AMP + diphosphate</text>
        <dbReference type="Rhea" id="RHEA:11688"/>
        <dbReference type="Rhea" id="RHEA-COMP:9613"/>
        <dbReference type="Rhea" id="RHEA-COMP:9622"/>
        <dbReference type="ChEBI" id="CHEBI:30616"/>
        <dbReference type="ChEBI" id="CHEBI:33019"/>
        <dbReference type="ChEBI" id="CHEBI:57427"/>
        <dbReference type="ChEBI" id="CHEBI:78442"/>
        <dbReference type="ChEBI" id="CHEBI:78494"/>
        <dbReference type="ChEBI" id="CHEBI:456215"/>
        <dbReference type="EC" id="6.1.1.4"/>
    </reaction>
</comment>
<feature type="domain" description="Leucyl-tRNA synthetase editing" evidence="15">
    <location>
        <begin position="237"/>
        <end position="423"/>
    </location>
</feature>
<dbReference type="Gene3D" id="1.10.730.10">
    <property type="entry name" value="Isoleucyl-tRNA Synthetase, Domain 1"/>
    <property type="match status" value="1"/>
</dbReference>
<feature type="binding site" evidence="9">
    <location>
        <position position="605"/>
    </location>
    <ligand>
        <name>ATP</name>
        <dbReference type="ChEBI" id="CHEBI:30616"/>
    </ligand>
</feature>
<proteinExistence type="inferred from homology"/>
<dbReference type="InterPro" id="IPR002300">
    <property type="entry name" value="aa-tRNA-synth_Ia"/>
</dbReference>
<dbReference type="SUPFAM" id="SSF50677">
    <property type="entry name" value="ValRS/IleRS/LeuRS editing domain"/>
    <property type="match status" value="1"/>
</dbReference>
<feature type="short sequence motif" description="'HIGH' region" evidence="9">
    <location>
        <begin position="57"/>
        <end position="67"/>
    </location>
</feature>
<dbReference type="Pfam" id="PF13603">
    <property type="entry name" value="tRNA-synt_1_2"/>
    <property type="match status" value="1"/>
</dbReference>
<comment type="caution">
    <text evidence="16">The sequence shown here is derived from an EMBL/GenBank/DDBJ whole genome shotgun (WGS) entry which is preliminary data.</text>
</comment>
<dbReference type="RefSeq" id="WP_075513814.1">
    <property type="nucleotide sequence ID" value="NZ_MODZ01000001.1"/>
</dbReference>
<dbReference type="Proteomes" id="UP000179540">
    <property type="component" value="Unassembled WGS sequence"/>
</dbReference>
<organism evidence="16 17">
    <name type="scientific">Rothia kristinae</name>
    <dbReference type="NCBI Taxonomy" id="37923"/>
    <lineage>
        <taxon>Bacteria</taxon>
        <taxon>Bacillati</taxon>
        <taxon>Actinomycetota</taxon>
        <taxon>Actinomycetes</taxon>
        <taxon>Micrococcales</taxon>
        <taxon>Micrococcaceae</taxon>
        <taxon>Rothia</taxon>
    </lineage>
</organism>
<dbReference type="GO" id="GO:0005829">
    <property type="term" value="C:cytosol"/>
    <property type="evidence" value="ECO:0007669"/>
    <property type="project" value="TreeGrafter"/>
</dbReference>